<name>A0AAI9VD44_9PEZI</name>
<gene>
    <name evidence="1" type="ORF">CCUS01_15633</name>
</gene>
<organism evidence="1 2">
    <name type="scientific">Colletotrichum cuscutae</name>
    <dbReference type="NCBI Taxonomy" id="1209917"/>
    <lineage>
        <taxon>Eukaryota</taxon>
        <taxon>Fungi</taxon>
        <taxon>Dikarya</taxon>
        <taxon>Ascomycota</taxon>
        <taxon>Pezizomycotina</taxon>
        <taxon>Sordariomycetes</taxon>
        <taxon>Hypocreomycetidae</taxon>
        <taxon>Glomerellales</taxon>
        <taxon>Glomerellaceae</taxon>
        <taxon>Colletotrichum</taxon>
        <taxon>Colletotrichum acutatum species complex</taxon>
    </lineage>
</organism>
<sequence length="68" mass="7364">MGTLSCAFFSQLERGLAVSHSQAVFPLSPAEIIHPITVVDRKTTAAMRRAEVGYLGILHSAFSHRKGP</sequence>
<dbReference type="EMBL" id="MPDP01000083">
    <property type="protein sequence ID" value="KAK1483698.1"/>
    <property type="molecule type" value="Genomic_DNA"/>
</dbReference>
<dbReference type="Proteomes" id="UP001239213">
    <property type="component" value="Unassembled WGS sequence"/>
</dbReference>
<dbReference type="AlphaFoldDB" id="A0AAI9VD44"/>
<comment type="caution">
    <text evidence="1">The sequence shown here is derived from an EMBL/GenBank/DDBJ whole genome shotgun (WGS) entry which is preliminary data.</text>
</comment>
<proteinExistence type="predicted"/>
<reference evidence="1" key="1">
    <citation type="submission" date="2016-11" db="EMBL/GenBank/DDBJ databases">
        <title>The genome sequence of Colletotrichum cuscutae.</title>
        <authorList>
            <person name="Baroncelli R."/>
        </authorList>
    </citation>
    <scope>NUCLEOTIDE SEQUENCE</scope>
    <source>
        <strain evidence="1">IMI 304802</strain>
    </source>
</reference>
<evidence type="ECO:0000313" key="2">
    <source>
        <dbReference type="Proteomes" id="UP001239213"/>
    </source>
</evidence>
<evidence type="ECO:0000313" key="1">
    <source>
        <dbReference type="EMBL" id="KAK1483698.1"/>
    </source>
</evidence>
<keyword evidence="2" id="KW-1185">Reference proteome</keyword>
<protein>
    <submittedName>
        <fullName evidence="1">Uncharacterized protein</fullName>
    </submittedName>
</protein>
<accession>A0AAI9VD44</accession>